<dbReference type="EMBL" id="JAVRRT010000036">
    <property type="protein sequence ID" value="KAK5162739.1"/>
    <property type="molecule type" value="Genomic_DNA"/>
</dbReference>
<gene>
    <name evidence="9" type="ORF">LTR77_011222</name>
</gene>
<feature type="transmembrane region" description="Helical" evidence="7">
    <location>
        <begin position="154"/>
        <end position="175"/>
    </location>
</feature>
<keyword evidence="2" id="KW-0813">Transport</keyword>
<keyword evidence="3 7" id="KW-0812">Transmembrane</keyword>
<keyword evidence="10" id="KW-1185">Reference proteome</keyword>
<dbReference type="GO" id="GO:0022857">
    <property type="term" value="F:transmembrane transporter activity"/>
    <property type="evidence" value="ECO:0007669"/>
    <property type="project" value="InterPro"/>
</dbReference>
<evidence type="ECO:0000313" key="9">
    <source>
        <dbReference type="EMBL" id="KAK5162739.1"/>
    </source>
</evidence>
<evidence type="ECO:0000256" key="2">
    <source>
        <dbReference type="ARBA" id="ARBA00022448"/>
    </source>
</evidence>
<dbReference type="SUPFAM" id="SSF103473">
    <property type="entry name" value="MFS general substrate transporter"/>
    <property type="match status" value="1"/>
</dbReference>
<dbReference type="Proteomes" id="UP001337655">
    <property type="component" value="Unassembled WGS sequence"/>
</dbReference>
<dbReference type="PANTHER" id="PTHR23501">
    <property type="entry name" value="MAJOR FACILITATOR SUPERFAMILY"/>
    <property type="match status" value="1"/>
</dbReference>
<evidence type="ECO:0000256" key="4">
    <source>
        <dbReference type="ARBA" id="ARBA00022989"/>
    </source>
</evidence>
<comment type="caution">
    <text evidence="9">The sequence shown here is derived from an EMBL/GenBank/DDBJ whole genome shotgun (WGS) entry which is preliminary data.</text>
</comment>
<evidence type="ECO:0000256" key="6">
    <source>
        <dbReference type="SAM" id="MobiDB-lite"/>
    </source>
</evidence>
<evidence type="ECO:0000259" key="8">
    <source>
        <dbReference type="PROSITE" id="PS50850"/>
    </source>
</evidence>
<feature type="transmembrane region" description="Helical" evidence="7">
    <location>
        <begin position="99"/>
        <end position="117"/>
    </location>
</feature>
<dbReference type="RefSeq" id="XP_064653389.1">
    <property type="nucleotide sequence ID" value="XM_064808433.1"/>
</dbReference>
<feature type="transmembrane region" description="Helical" evidence="7">
    <location>
        <begin position="291"/>
        <end position="314"/>
    </location>
</feature>
<feature type="region of interest" description="Disordered" evidence="6">
    <location>
        <begin position="1"/>
        <end position="48"/>
    </location>
</feature>
<protein>
    <recommendedName>
        <fullName evidence="8">Major facilitator superfamily (MFS) profile domain-containing protein</fullName>
    </recommendedName>
</protein>
<feature type="transmembrane region" description="Helical" evidence="7">
    <location>
        <begin position="259"/>
        <end position="279"/>
    </location>
</feature>
<dbReference type="AlphaFoldDB" id="A0AAV9NU40"/>
<feature type="transmembrane region" description="Helical" evidence="7">
    <location>
        <begin position="335"/>
        <end position="354"/>
    </location>
</feature>
<feature type="transmembrane region" description="Helical" evidence="7">
    <location>
        <begin position="187"/>
        <end position="207"/>
    </location>
</feature>
<dbReference type="PROSITE" id="PS50850">
    <property type="entry name" value="MFS"/>
    <property type="match status" value="1"/>
</dbReference>
<dbReference type="InterPro" id="IPR036259">
    <property type="entry name" value="MFS_trans_sf"/>
</dbReference>
<dbReference type="Gene3D" id="1.20.1250.20">
    <property type="entry name" value="MFS general substrate transporter like domains"/>
    <property type="match status" value="2"/>
</dbReference>
<keyword evidence="5 7" id="KW-0472">Membrane</keyword>
<name>A0AAV9NU40_9PEZI</name>
<evidence type="ECO:0000256" key="3">
    <source>
        <dbReference type="ARBA" id="ARBA00022692"/>
    </source>
</evidence>
<accession>A0AAV9NU40</accession>
<dbReference type="PANTHER" id="PTHR23501:SF109">
    <property type="entry name" value="MAJOR FACILITATOR SUPERFAMILY (MFS) PROFILE DOMAIN-CONTAINING PROTEIN-RELATED"/>
    <property type="match status" value="1"/>
</dbReference>
<dbReference type="GeneID" id="89932541"/>
<comment type="subcellular location">
    <subcellularLocation>
        <location evidence="1">Membrane</location>
        <topology evidence="1">Multi-pass membrane protein</topology>
    </subcellularLocation>
</comment>
<dbReference type="InterPro" id="IPR005829">
    <property type="entry name" value="Sugar_transporter_CS"/>
</dbReference>
<evidence type="ECO:0000256" key="7">
    <source>
        <dbReference type="SAM" id="Phobius"/>
    </source>
</evidence>
<proteinExistence type="predicted"/>
<evidence type="ECO:0000256" key="5">
    <source>
        <dbReference type="ARBA" id="ARBA00023136"/>
    </source>
</evidence>
<feature type="transmembrane region" description="Helical" evidence="7">
    <location>
        <begin position="553"/>
        <end position="572"/>
    </location>
</feature>
<evidence type="ECO:0000313" key="10">
    <source>
        <dbReference type="Proteomes" id="UP001337655"/>
    </source>
</evidence>
<dbReference type="Pfam" id="PF06609">
    <property type="entry name" value="TRI12"/>
    <property type="match status" value="1"/>
</dbReference>
<evidence type="ECO:0000256" key="1">
    <source>
        <dbReference type="ARBA" id="ARBA00004141"/>
    </source>
</evidence>
<organism evidence="9 10">
    <name type="scientific">Saxophila tyrrhenica</name>
    <dbReference type="NCBI Taxonomy" id="1690608"/>
    <lineage>
        <taxon>Eukaryota</taxon>
        <taxon>Fungi</taxon>
        <taxon>Dikarya</taxon>
        <taxon>Ascomycota</taxon>
        <taxon>Pezizomycotina</taxon>
        <taxon>Dothideomycetes</taxon>
        <taxon>Dothideomycetidae</taxon>
        <taxon>Mycosphaerellales</taxon>
        <taxon>Extremaceae</taxon>
        <taxon>Saxophila</taxon>
    </lineage>
</organism>
<keyword evidence="4 7" id="KW-1133">Transmembrane helix</keyword>
<feature type="transmembrane region" description="Helical" evidence="7">
    <location>
        <begin position="219"/>
        <end position="238"/>
    </location>
</feature>
<dbReference type="GO" id="GO:0005886">
    <property type="term" value="C:plasma membrane"/>
    <property type="evidence" value="ECO:0007669"/>
    <property type="project" value="TreeGrafter"/>
</dbReference>
<feature type="transmembrane region" description="Helical" evidence="7">
    <location>
        <begin position="62"/>
        <end position="87"/>
    </location>
</feature>
<dbReference type="PROSITE" id="PS00216">
    <property type="entry name" value="SUGAR_TRANSPORT_1"/>
    <property type="match status" value="1"/>
</dbReference>
<feature type="transmembrane region" description="Helical" evidence="7">
    <location>
        <begin position="374"/>
        <end position="395"/>
    </location>
</feature>
<dbReference type="InterPro" id="IPR020846">
    <property type="entry name" value="MFS_dom"/>
</dbReference>
<feature type="domain" description="Major facilitator superfamily (MFS) profile" evidence="8">
    <location>
        <begin position="65"/>
        <end position="576"/>
    </location>
</feature>
<sequence>MAQTPKDTLEHSEVVQQSDSLEKGDQANNKYRSEYDDEDRAPEARGRDADEMAPGYWLSSRFLGSMAAIGLGFCGGTGGYALIAPVLNDINDDIGPSDNIAWVSIVYILSEAVFFLLVGRLSDVFGRRWFFIVGSLISMVGSIVGAVAQNVNTLIAAEVLIGIAAAFQISFYWVISELVPMKWRYVANSYAYMVSIPTNPLAAKIAFAFQKTPVKWRGSFYFMTGVNALSALCWFLFYHPPTFKMLHRKKAAMDLFLHFDWMGLVLYTGSLTVFLLALSWGGQLYPWSDPHVVGCIVTGGIALFLVFPAWELWLQRRGKDTFLPLHLFTNRVYQACVWITGIGAATYYGFSLVWPQAVITLYSIDSYDRLGTLSGVVAMCFVFGQMFGGLLATVIGPRWTVISMTWIAAPIYIACAANPLNLTLTMGLITTGSLAIGASEAVAATTTTFRLRTQEELGTAGGLSGAIRSFVSALATSIYSTVLANRLTTTVPQYVGPAAENAGLPSRSVPALIAGLQGSGPLSQSAVPGLTSAINATAAQAYKYANSEAYKTVFYTSFAFGGAGMILAWLILDNDKSKYGLVAGHVHNPKNEKTLETVPAAENA</sequence>
<feature type="transmembrane region" description="Helical" evidence="7">
    <location>
        <begin position="129"/>
        <end position="148"/>
    </location>
</feature>
<reference evidence="9 10" key="1">
    <citation type="submission" date="2023-08" db="EMBL/GenBank/DDBJ databases">
        <title>Black Yeasts Isolated from many extreme environments.</title>
        <authorList>
            <person name="Coleine C."/>
            <person name="Stajich J.E."/>
            <person name="Selbmann L."/>
        </authorList>
    </citation>
    <scope>NUCLEOTIDE SEQUENCE [LARGE SCALE GENOMIC DNA]</scope>
    <source>
        <strain evidence="9 10">CCFEE 5935</strain>
    </source>
</reference>
<dbReference type="InterPro" id="IPR010573">
    <property type="entry name" value="MFS_Str1/Tri12-like"/>
</dbReference>